<name>A0A4U6U7P3_SETVI</name>
<evidence type="ECO:0000313" key="4">
    <source>
        <dbReference type="Proteomes" id="UP000298652"/>
    </source>
</evidence>
<feature type="transmembrane region" description="Helical" evidence="2">
    <location>
        <begin position="21"/>
        <end position="43"/>
    </location>
</feature>
<feature type="transmembrane region" description="Helical" evidence="2">
    <location>
        <begin position="63"/>
        <end position="81"/>
    </location>
</feature>
<dbReference type="Proteomes" id="UP000298652">
    <property type="component" value="Chromosome 6"/>
</dbReference>
<keyword evidence="2" id="KW-0812">Transmembrane</keyword>
<feature type="transmembrane region" description="Helical" evidence="2">
    <location>
        <begin position="129"/>
        <end position="152"/>
    </location>
</feature>
<keyword evidence="2" id="KW-0472">Membrane</keyword>
<dbReference type="EMBL" id="CM016557">
    <property type="protein sequence ID" value="TKW10274.1"/>
    <property type="molecule type" value="Genomic_DNA"/>
</dbReference>
<sequence>MARPSSSSAAAPRGRRMALAAEAAVCFYHAALWACAAAAAALIAARRACGKDSRTAAVAEVNFVASVSAMILLHLASLLLYPWSPASLRTDAGEALIGEGGDPTGSAMQRCRPDESTGGARGRQDARRVSVPGCIFLVACVLLIPSLVMLMLGPAKGSWMERVGSMLCDIGLFLQCVTYCFVKFPAVLAELRATCAKLKRRMTGLY</sequence>
<dbReference type="OMA" id="FHATACF"/>
<accession>A0A4U6U7P3</accession>
<proteinExistence type="predicted"/>
<keyword evidence="4" id="KW-1185">Reference proteome</keyword>
<feature type="region of interest" description="Disordered" evidence="1">
    <location>
        <begin position="100"/>
        <end position="124"/>
    </location>
</feature>
<dbReference type="AlphaFoldDB" id="A0A4U6U7P3"/>
<organism evidence="3 4">
    <name type="scientific">Setaria viridis</name>
    <name type="common">Green bristlegrass</name>
    <name type="synonym">Setaria italica subsp. viridis</name>
    <dbReference type="NCBI Taxonomy" id="4556"/>
    <lineage>
        <taxon>Eukaryota</taxon>
        <taxon>Viridiplantae</taxon>
        <taxon>Streptophyta</taxon>
        <taxon>Embryophyta</taxon>
        <taxon>Tracheophyta</taxon>
        <taxon>Spermatophyta</taxon>
        <taxon>Magnoliopsida</taxon>
        <taxon>Liliopsida</taxon>
        <taxon>Poales</taxon>
        <taxon>Poaceae</taxon>
        <taxon>PACMAD clade</taxon>
        <taxon>Panicoideae</taxon>
        <taxon>Panicodae</taxon>
        <taxon>Paniceae</taxon>
        <taxon>Cenchrinae</taxon>
        <taxon>Setaria</taxon>
    </lineage>
</organism>
<keyword evidence="2" id="KW-1133">Transmembrane helix</keyword>
<feature type="transmembrane region" description="Helical" evidence="2">
    <location>
        <begin position="172"/>
        <end position="191"/>
    </location>
</feature>
<gene>
    <name evidence="3" type="ORF">SEVIR_6G151800v2</name>
</gene>
<evidence type="ECO:0000313" key="3">
    <source>
        <dbReference type="EMBL" id="TKW10274.1"/>
    </source>
</evidence>
<dbReference type="Gramene" id="TKW10274">
    <property type="protein sequence ID" value="TKW10274"/>
    <property type="gene ID" value="SEVIR_6G151800v2"/>
</dbReference>
<evidence type="ECO:0000256" key="2">
    <source>
        <dbReference type="SAM" id="Phobius"/>
    </source>
</evidence>
<protein>
    <submittedName>
        <fullName evidence="3">Uncharacterized protein</fullName>
    </submittedName>
</protein>
<reference evidence="3" key="1">
    <citation type="submission" date="2019-03" db="EMBL/GenBank/DDBJ databases">
        <title>WGS assembly of Setaria viridis.</title>
        <authorList>
            <person name="Huang P."/>
            <person name="Jenkins J."/>
            <person name="Grimwood J."/>
            <person name="Barry K."/>
            <person name="Healey A."/>
            <person name="Mamidi S."/>
            <person name="Sreedasyam A."/>
            <person name="Shu S."/>
            <person name="Feldman M."/>
            <person name="Wu J."/>
            <person name="Yu Y."/>
            <person name="Chen C."/>
            <person name="Johnson J."/>
            <person name="Rokhsar D."/>
            <person name="Baxter I."/>
            <person name="Schmutz J."/>
            <person name="Brutnell T."/>
            <person name="Kellogg E."/>
        </authorList>
    </citation>
    <scope>NUCLEOTIDE SEQUENCE [LARGE SCALE GENOMIC DNA]</scope>
</reference>
<evidence type="ECO:0000256" key="1">
    <source>
        <dbReference type="SAM" id="MobiDB-lite"/>
    </source>
</evidence>